<evidence type="ECO:0000313" key="2">
    <source>
        <dbReference type="EMBL" id="GEB32182.1"/>
    </source>
</evidence>
<keyword evidence="1" id="KW-0472">Membrane</keyword>
<dbReference type="RefSeq" id="WP_141254130.1">
    <property type="nucleotide sequence ID" value="NZ_BJMH01000006.1"/>
</dbReference>
<protein>
    <submittedName>
        <fullName evidence="2">Uncharacterized protein</fullName>
    </submittedName>
</protein>
<evidence type="ECO:0000313" key="3">
    <source>
        <dbReference type="Proteomes" id="UP000316882"/>
    </source>
</evidence>
<evidence type="ECO:0000256" key="1">
    <source>
        <dbReference type="SAM" id="Phobius"/>
    </source>
</evidence>
<dbReference type="EMBL" id="BJMH01000006">
    <property type="protein sequence ID" value="GEB32182.1"/>
    <property type="molecule type" value="Genomic_DNA"/>
</dbReference>
<keyword evidence="1" id="KW-0812">Transmembrane</keyword>
<feature type="transmembrane region" description="Helical" evidence="1">
    <location>
        <begin position="51"/>
        <end position="69"/>
    </location>
</feature>
<keyword evidence="3" id="KW-1185">Reference proteome</keyword>
<gene>
    <name evidence="2" type="ORF">BPA01_17620</name>
</gene>
<organism evidence="2 3">
    <name type="scientific">Brevibacillus parabrevis</name>
    <dbReference type="NCBI Taxonomy" id="54914"/>
    <lineage>
        <taxon>Bacteria</taxon>
        <taxon>Bacillati</taxon>
        <taxon>Bacillota</taxon>
        <taxon>Bacilli</taxon>
        <taxon>Bacillales</taxon>
        <taxon>Paenibacillaceae</taxon>
        <taxon>Brevibacillus</taxon>
    </lineage>
</organism>
<feature type="transmembrane region" description="Helical" evidence="1">
    <location>
        <begin position="25"/>
        <end position="44"/>
    </location>
</feature>
<reference evidence="2 3" key="1">
    <citation type="submission" date="2019-06" db="EMBL/GenBank/DDBJ databases">
        <title>Whole genome shotgun sequence of Brevibacillus parabrevis NBRC 12334.</title>
        <authorList>
            <person name="Hosoyama A."/>
            <person name="Uohara A."/>
            <person name="Ohji S."/>
            <person name="Ichikawa N."/>
        </authorList>
    </citation>
    <scope>NUCLEOTIDE SEQUENCE [LARGE SCALE GENOMIC DNA]</scope>
    <source>
        <strain evidence="2 3">NBRC 12334</strain>
    </source>
</reference>
<keyword evidence="1" id="KW-1133">Transmembrane helix</keyword>
<dbReference type="Proteomes" id="UP000316882">
    <property type="component" value="Unassembled WGS sequence"/>
</dbReference>
<comment type="caution">
    <text evidence="2">The sequence shown here is derived from an EMBL/GenBank/DDBJ whole genome shotgun (WGS) entry which is preliminary data.</text>
</comment>
<accession>A0A4Y3PCP4</accession>
<proteinExistence type="predicted"/>
<dbReference type="AlphaFoldDB" id="A0A4Y3PCP4"/>
<sequence length="103" mass="11314">MGMGILLQAACFGFGLYGWLGKTEWALYVTAILLLIILLLGVSSGQLTNGLITYIIFGVFGAFFTTPWWHGAVIANAIVEGFQVVFMIIMGMFMAKKDQEKNI</sequence>
<name>A0A4Y3PCP4_BREPA</name>
<feature type="transmembrane region" description="Helical" evidence="1">
    <location>
        <begin position="75"/>
        <end position="95"/>
    </location>
</feature>